<accession>A0A813BM35</accession>
<dbReference type="Gene3D" id="3.40.50.150">
    <property type="entry name" value="Vaccinia Virus protein VP39"/>
    <property type="match status" value="1"/>
</dbReference>
<proteinExistence type="predicted"/>
<dbReference type="Pfam" id="PF13578">
    <property type="entry name" value="Methyltransf_24"/>
    <property type="match status" value="1"/>
</dbReference>
<evidence type="ECO:0000313" key="1">
    <source>
        <dbReference type="EMBL" id="CAE7907334.1"/>
    </source>
</evidence>
<dbReference type="OrthoDB" id="952271at2759"/>
<dbReference type="EMBL" id="CAJNJA010072586">
    <property type="protein sequence ID" value="CAE7907334.1"/>
    <property type="molecule type" value="Genomic_DNA"/>
</dbReference>
<name>A0A813BM35_9DINO</name>
<keyword evidence="2" id="KW-1185">Reference proteome</keyword>
<dbReference type="Proteomes" id="UP000601435">
    <property type="component" value="Unassembled WGS sequence"/>
</dbReference>
<sequence>MALLSLGSLQVEVREWFASLIPRRFAHRHIALGAAGKVVELLEEILSTARKVTPTCPDRRTSTRKIMTAFNAFVVWATAQKQRNGTVEFGGYHNTGPGGVAFLWAHQVGEELIYALDWEAELHCKGRSQLDMIGGAFVGIARLQSIWPWLVDCCATATYAKVPAVIPRAVLFKPNPPEVLLHLLRGLPVNAPLMVEVGVDVGQTSEFLLEAMPNLTLFGVDPYPGFYDNQRSSERRDQMGGEEAFSEALARYERFPSRAHLRREASASAAASWNEEKLPDLVFVDGEHDFESCARDIRSWSQLVPPGGVVAGHDYRAGVEGVPRAVHALIPESATLHLGPHGVWWWRVPPP</sequence>
<dbReference type="AlphaFoldDB" id="A0A813BM35"/>
<dbReference type="InterPro" id="IPR029063">
    <property type="entry name" value="SAM-dependent_MTases_sf"/>
</dbReference>
<evidence type="ECO:0000313" key="2">
    <source>
        <dbReference type="Proteomes" id="UP000601435"/>
    </source>
</evidence>
<comment type="caution">
    <text evidence="1">The sequence shown here is derived from an EMBL/GenBank/DDBJ whole genome shotgun (WGS) entry which is preliminary data.</text>
</comment>
<reference evidence="1" key="1">
    <citation type="submission" date="2021-02" db="EMBL/GenBank/DDBJ databases">
        <authorList>
            <person name="Dougan E. K."/>
            <person name="Rhodes N."/>
            <person name="Thang M."/>
            <person name="Chan C."/>
        </authorList>
    </citation>
    <scope>NUCLEOTIDE SEQUENCE</scope>
</reference>
<gene>
    <name evidence="1" type="primary">nei1</name>
    <name evidence="1" type="ORF">SNEC2469_LOCUS30772</name>
</gene>
<organism evidence="1 2">
    <name type="scientific">Symbiodinium necroappetens</name>
    <dbReference type="NCBI Taxonomy" id="1628268"/>
    <lineage>
        <taxon>Eukaryota</taxon>
        <taxon>Sar</taxon>
        <taxon>Alveolata</taxon>
        <taxon>Dinophyceae</taxon>
        <taxon>Suessiales</taxon>
        <taxon>Symbiodiniaceae</taxon>
        <taxon>Symbiodinium</taxon>
    </lineage>
</organism>
<protein>
    <submittedName>
        <fullName evidence="1">Nei1 protein</fullName>
    </submittedName>
</protein>
<dbReference type="SUPFAM" id="SSF53335">
    <property type="entry name" value="S-adenosyl-L-methionine-dependent methyltransferases"/>
    <property type="match status" value="1"/>
</dbReference>